<accession>A0A444XU53</accession>
<dbReference type="EMBL" id="SDMP01000019">
    <property type="protein sequence ID" value="RYQ93309.1"/>
    <property type="molecule type" value="Genomic_DNA"/>
</dbReference>
<evidence type="ECO:0000313" key="1">
    <source>
        <dbReference type="EMBL" id="RYQ93309.1"/>
    </source>
</evidence>
<organism evidence="1 2">
    <name type="scientific">Arachis hypogaea</name>
    <name type="common">Peanut</name>
    <dbReference type="NCBI Taxonomy" id="3818"/>
    <lineage>
        <taxon>Eukaryota</taxon>
        <taxon>Viridiplantae</taxon>
        <taxon>Streptophyta</taxon>
        <taxon>Embryophyta</taxon>
        <taxon>Tracheophyta</taxon>
        <taxon>Spermatophyta</taxon>
        <taxon>Magnoliopsida</taxon>
        <taxon>eudicotyledons</taxon>
        <taxon>Gunneridae</taxon>
        <taxon>Pentapetalae</taxon>
        <taxon>rosids</taxon>
        <taxon>fabids</taxon>
        <taxon>Fabales</taxon>
        <taxon>Fabaceae</taxon>
        <taxon>Papilionoideae</taxon>
        <taxon>50 kb inversion clade</taxon>
        <taxon>dalbergioids sensu lato</taxon>
        <taxon>Dalbergieae</taxon>
        <taxon>Pterocarpus clade</taxon>
        <taxon>Arachis</taxon>
    </lineage>
</organism>
<evidence type="ECO:0000313" key="2">
    <source>
        <dbReference type="Proteomes" id="UP000289738"/>
    </source>
</evidence>
<keyword evidence="2" id="KW-1185">Reference proteome</keyword>
<name>A0A444XU53_ARAHY</name>
<proteinExistence type="predicted"/>
<sequence>MVKLFLMYPMSAISSITMLNNQFNVKNVGILKDTVVQLGINEGLKILKTCMELESDMVLTRVFLDS</sequence>
<reference evidence="1 2" key="1">
    <citation type="submission" date="2019-01" db="EMBL/GenBank/DDBJ databases">
        <title>Sequencing of cultivated peanut Arachis hypogaea provides insights into genome evolution and oil improvement.</title>
        <authorList>
            <person name="Chen X."/>
        </authorList>
    </citation>
    <scope>NUCLEOTIDE SEQUENCE [LARGE SCALE GENOMIC DNA]</scope>
    <source>
        <strain evidence="2">cv. Fuhuasheng</strain>
        <tissue evidence="1">Leaves</tissue>
    </source>
</reference>
<gene>
    <name evidence="1" type="ORF">Ahy_B09g099581</name>
</gene>
<dbReference type="Proteomes" id="UP000289738">
    <property type="component" value="Chromosome B09"/>
</dbReference>
<comment type="caution">
    <text evidence="1">The sequence shown here is derived from an EMBL/GenBank/DDBJ whole genome shotgun (WGS) entry which is preliminary data.</text>
</comment>
<dbReference type="AlphaFoldDB" id="A0A444XU53"/>
<protein>
    <submittedName>
        <fullName evidence="1">Uncharacterized protein</fullName>
    </submittedName>
</protein>